<dbReference type="EMBL" id="CP011158">
    <property type="protein sequence ID" value="ANB92134.1"/>
    <property type="molecule type" value="Genomic_DNA"/>
</dbReference>
<evidence type="ECO:0000313" key="1">
    <source>
        <dbReference type="EMBL" id="ANB92134.1"/>
    </source>
</evidence>
<protein>
    <submittedName>
        <fullName evidence="2">Uncharacterized protein</fullName>
    </submittedName>
</protein>
<evidence type="ECO:0000313" key="4">
    <source>
        <dbReference type="Proteomes" id="UP000255102"/>
    </source>
</evidence>
<keyword evidence="3" id="KW-1185">Reference proteome</keyword>
<reference evidence="1 3" key="1">
    <citation type="submission" date="2015-04" db="EMBL/GenBank/DDBJ databases">
        <authorList>
            <person name="Calcutt M.J."/>
            <person name="Foecking M.F."/>
        </authorList>
    </citation>
    <scope>NUCLEOTIDE SEQUENCE [LARGE SCALE GENOMIC DNA]</scope>
    <source>
        <strain evidence="1 3">199/55</strain>
    </source>
</reference>
<dbReference type="Proteomes" id="UP000255102">
    <property type="component" value="Unassembled WGS sequence"/>
</dbReference>
<sequence>MIEIHGWVVIRDCYSEKDEGVFDMNTIIKNIQNALSNMLNVVDIDFSLRAKKWKLSNFHFWQFQSFRLIL</sequence>
<name>A0A378PSK2_9GAMM</name>
<gene>
    <name evidence="1" type="ORF">MOVS_09295</name>
    <name evidence="2" type="ORF">NCTC11227_01936</name>
</gene>
<dbReference type="STRING" id="29433.MOVS_09295"/>
<evidence type="ECO:0000313" key="2">
    <source>
        <dbReference type="EMBL" id="STY87909.1"/>
    </source>
</evidence>
<accession>A0A378PSK2</accession>
<organism evidence="2 4">
    <name type="scientific">Moraxella ovis</name>
    <dbReference type="NCBI Taxonomy" id="29433"/>
    <lineage>
        <taxon>Bacteria</taxon>
        <taxon>Pseudomonadati</taxon>
        <taxon>Pseudomonadota</taxon>
        <taxon>Gammaproteobacteria</taxon>
        <taxon>Moraxellales</taxon>
        <taxon>Moraxellaceae</taxon>
        <taxon>Moraxella</taxon>
    </lineage>
</organism>
<proteinExistence type="predicted"/>
<dbReference type="EMBL" id="UGPW01000001">
    <property type="protein sequence ID" value="STY87909.1"/>
    <property type="molecule type" value="Genomic_DNA"/>
</dbReference>
<dbReference type="AlphaFoldDB" id="A0A378PSK2"/>
<dbReference type="Proteomes" id="UP000076765">
    <property type="component" value="Chromosome"/>
</dbReference>
<evidence type="ECO:0000313" key="3">
    <source>
        <dbReference type="Proteomes" id="UP000076765"/>
    </source>
</evidence>
<dbReference type="RefSeq" id="WP_063514686.1">
    <property type="nucleotide sequence ID" value="NZ_CP011158.1"/>
</dbReference>
<dbReference type="KEGG" id="moi:MOVS_09295"/>
<reference evidence="2 4" key="2">
    <citation type="submission" date="2018-06" db="EMBL/GenBank/DDBJ databases">
        <authorList>
            <consortium name="Pathogen Informatics"/>
            <person name="Doyle S."/>
        </authorList>
    </citation>
    <scope>NUCLEOTIDE SEQUENCE [LARGE SCALE GENOMIC DNA]</scope>
    <source>
        <strain evidence="2 4">NCTC11227</strain>
    </source>
</reference>